<dbReference type="Proteomes" id="UP000197156">
    <property type="component" value="Chromosome"/>
</dbReference>
<evidence type="ECO:0000313" key="2">
    <source>
        <dbReference type="EMBL" id="ASI98138.1"/>
    </source>
</evidence>
<reference evidence="2 3" key="1">
    <citation type="submission" date="2016-03" db="EMBL/GenBank/DDBJ databases">
        <title>Complete genome sequence of Thermococcus celer.</title>
        <authorList>
            <person name="Oger P.M."/>
        </authorList>
    </citation>
    <scope>NUCLEOTIDE SEQUENCE [LARGE SCALE GENOMIC DNA]</scope>
    <source>
        <strain evidence="2 3">Vu 13</strain>
    </source>
</reference>
<dbReference type="KEGG" id="tce:A3L02_00420"/>
<keyword evidence="1" id="KW-0175">Coiled coil</keyword>
<accession>A0A218NZN3</accession>
<dbReference type="RefSeq" id="WP_088862114.1">
    <property type="nucleotide sequence ID" value="NZ_CP014854.1"/>
</dbReference>
<evidence type="ECO:0008006" key="4">
    <source>
        <dbReference type="Google" id="ProtNLM"/>
    </source>
</evidence>
<evidence type="ECO:0000313" key="3">
    <source>
        <dbReference type="Proteomes" id="UP000197156"/>
    </source>
</evidence>
<evidence type="ECO:0000256" key="1">
    <source>
        <dbReference type="SAM" id="Coils"/>
    </source>
</evidence>
<organism evidence="2 3">
    <name type="scientific">Thermococcus celer Vu 13 = JCM 8558</name>
    <dbReference type="NCBI Taxonomy" id="1293037"/>
    <lineage>
        <taxon>Archaea</taxon>
        <taxon>Methanobacteriati</taxon>
        <taxon>Methanobacteriota</taxon>
        <taxon>Thermococci</taxon>
        <taxon>Thermococcales</taxon>
        <taxon>Thermococcaceae</taxon>
        <taxon>Thermococcus</taxon>
    </lineage>
</organism>
<dbReference type="GeneID" id="33323168"/>
<name>A0A218NZN3_THECE</name>
<dbReference type="EMBL" id="CP014854">
    <property type="protein sequence ID" value="ASI98138.1"/>
    <property type="molecule type" value="Genomic_DNA"/>
</dbReference>
<protein>
    <recommendedName>
        <fullName evidence="4">DNA double-strand break repair Rad50 ATPase</fullName>
    </recommendedName>
</protein>
<gene>
    <name evidence="2" type="ORF">A3L02_00420</name>
</gene>
<feature type="coiled-coil region" evidence="1">
    <location>
        <begin position="307"/>
        <end position="345"/>
    </location>
</feature>
<keyword evidence="3" id="KW-1185">Reference proteome</keyword>
<sequence>MRWNVRVWVLIGLLVGSLIPAGLSLADENAGAGAVEPMPPEIQNATQEQVIARHIVDVLTKLSTITENIMGNTTLPENSSILQHYELAEQYRDSAMNAYESGDYYTTILDGLTAMHHYKVVLESLRKGKENLRDRFFEEARRMGEYFKMAEHIINAAQKQGIDVGNAPELLNETREAYRAVLDDIKEKDFAKAREDLQAAREKKAALDEQLRDLKEQLAYENAEEVVKVFLNKTQRGIEIAEKAIELWNERGADVSKLENLTERVKAIYDEVNGLAGEEKWEDALGVIQENGATLREFSKAVSFIQRKAYERQVEEKIKDAKAFIRELNGRIRKDGKALRELKKEGVDTRKAELHLKVAMQEVRLGIGLLKHKKPMQAKAHFAIALDMLHRVDEFILWHA</sequence>
<feature type="coiled-coil region" evidence="1">
    <location>
        <begin position="190"/>
        <end position="278"/>
    </location>
</feature>
<dbReference type="OrthoDB" id="96601at2157"/>
<proteinExistence type="predicted"/>
<dbReference type="AlphaFoldDB" id="A0A218NZN3"/>